<dbReference type="RefSeq" id="WP_013178354.1">
    <property type="nucleotide sequence ID" value="NC_014221.1"/>
</dbReference>
<proteinExistence type="inferred from homology"/>
<dbReference type="eggNOG" id="COG1028">
    <property type="taxonomic scope" value="Bacteria"/>
</dbReference>
<keyword evidence="3" id="KW-1185">Reference proteome</keyword>
<dbReference type="OrthoDB" id="9803333at2"/>
<dbReference type="Pfam" id="PF13561">
    <property type="entry name" value="adh_short_C2"/>
    <property type="match status" value="1"/>
</dbReference>
<dbReference type="STRING" id="649638.Trad_1872"/>
<dbReference type="PRINTS" id="PR00081">
    <property type="entry name" value="GDHRDH"/>
</dbReference>
<evidence type="ECO:0000256" key="1">
    <source>
        <dbReference type="ARBA" id="ARBA00006484"/>
    </source>
</evidence>
<dbReference type="InterPro" id="IPR050259">
    <property type="entry name" value="SDR"/>
</dbReference>
<dbReference type="InterPro" id="IPR036291">
    <property type="entry name" value="NAD(P)-bd_dom_sf"/>
</dbReference>
<dbReference type="HOGENOM" id="CLU_010194_1_2_0"/>
<dbReference type="NCBIfam" id="NF012208">
    <property type="entry name" value="SDR_dihy_bifunc"/>
    <property type="match status" value="1"/>
</dbReference>
<dbReference type="SUPFAM" id="SSF51735">
    <property type="entry name" value="NAD(P)-binding Rossmann-fold domains"/>
    <property type="match status" value="1"/>
</dbReference>
<dbReference type="EMBL" id="CP002049">
    <property type="protein sequence ID" value="ADI14988.1"/>
    <property type="molecule type" value="Genomic_DNA"/>
</dbReference>
<evidence type="ECO:0000313" key="2">
    <source>
        <dbReference type="EMBL" id="ADI14988.1"/>
    </source>
</evidence>
<comment type="similarity">
    <text evidence="1">Belongs to the short-chain dehydrogenases/reductases (SDR) family.</text>
</comment>
<dbReference type="PRINTS" id="PR00080">
    <property type="entry name" value="SDRFAMILY"/>
</dbReference>
<dbReference type="InterPro" id="IPR002347">
    <property type="entry name" value="SDR_fam"/>
</dbReference>
<dbReference type="AlphaFoldDB" id="D7CQK4"/>
<accession>D7CQK4</accession>
<dbReference type="KEGG" id="tra:Trad_1872"/>
<gene>
    <name evidence="2" type="ordered locus">Trad_1872</name>
</gene>
<dbReference type="CDD" id="cd05233">
    <property type="entry name" value="SDR_c"/>
    <property type="match status" value="1"/>
</dbReference>
<sequence length="236" mass="24475">MPVALVTGSAKGIGRALALALAGAGYDVAVHYRASESEAQGVVREARGRGVRAQAFQADVTRPEEAARLVGDVHRTLGGLDVLINNVGNYHQGPLDALDVATWHAMFDGNLHCTFYLCRAAIPLMRAAGGGRILNLGFAGAELLKARPSIVAYSAAKTGVILLSKALAKTYAGDNITVNVLSPGVMDNSVSVPDTPLPMGRPGALDELAAAALFLVSESARYITGVTLEVAGGWNL</sequence>
<evidence type="ECO:0000313" key="3">
    <source>
        <dbReference type="Proteomes" id="UP000000379"/>
    </source>
</evidence>
<dbReference type="PANTHER" id="PTHR42879">
    <property type="entry name" value="3-OXOACYL-(ACYL-CARRIER-PROTEIN) REDUCTASE"/>
    <property type="match status" value="1"/>
</dbReference>
<dbReference type="PANTHER" id="PTHR42879:SF2">
    <property type="entry name" value="3-OXOACYL-[ACYL-CARRIER-PROTEIN] REDUCTASE FABG"/>
    <property type="match status" value="1"/>
</dbReference>
<reference evidence="2 3" key="2">
    <citation type="journal article" date="2011" name="Stand. Genomic Sci.">
        <title>Complete genome sequence of Truepera radiovictrix type strain (RQ-24).</title>
        <authorList>
            <person name="Ivanova N."/>
            <person name="Rohde C."/>
            <person name="Munk C."/>
            <person name="Nolan M."/>
            <person name="Lucas S."/>
            <person name="Del Rio T.G."/>
            <person name="Tice H."/>
            <person name="Deshpande S."/>
            <person name="Cheng J.F."/>
            <person name="Tapia R."/>
            <person name="Han C."/>
            <person name="Goodwin L."/>
            <person name="Pitluck S."/>
            <person name="Liolios K."/>
            <person name="Mavromatis K."/>
            <person name="Mikhailova N."/>
            <person name="Pati A."/>
            <person name="Chen A."/>
            <person name="Palaniappan K."/>
            <person name="Land M."/>
            <person name="Hauser L."/>
            <person name="Chang Y.J."/>
            <person name="Jeffries C.D."/>
            <person name="Brambilla E."/>
            <person name="Rohde M."/>
            <person name="Goker M."/>
            <person name="Tindall B.J."/>
            <person name="Woyke T."/>
            <person name="Bristow J."/>
            <person name="Eisen J.A."/>
            <person name="Markowitz V."/>
            <person name="Hugenholtz P."/>
            <person name="Kyrpides N.C."/>
            <person name="Klenk H.P."/>
            <person name="Lapidus A."/>
        </authorList>
    </citation>
    <scope>NUCLEOTIDE SEQUENCE [LARGE SCALE GENOMIC DNA]</scope>
    <source>
        <strain evidence="3">DSM 17093 / CIP 108686 / LMG 22925 / RQ-24</strain>
    </source>
</reference>
<name>D7CQK4_TRURR</name>
<dbReference type="Proteomes" id="UP000000379">
    <property type="component" value="Chromosome"/>
</dbReference>
<reference evidence="3" key="1">
    <citation type="submission" date="2010-05" db="EMBL/GenBank/DDBJ databases">
        <title>The complete genome of Truepera radiovictris DSM 17093.</title>
        <authorList>
            <consortium name="US DOE Joint Genome Institute (JGI-PGF)"/>
            <person name="Lucas S."/>
            <person name="Copeland A."/>
            <person name="Lapidus A."/>
            <person name="Glavina del Rio T."/>
            <person name="Dalin E."/>
            <person name="Tice H."/>
            <person name="Bruce D."/>
            <person name="Goodwin L."/>
            <person name="Pitluck S."/>
            <person name="Kyrpides N."/>
            <person name="Mavromatis K."/>
            <person name="Ovchinnikova G."/>
            <person name="Munk A.C."/>
            <person name="Detter J.C."/>
            <person name="Han C."/>
            <person name="Tapia R."/>
            <person name="Land M."/>
            <person name="Hauser L."/>
            <person name="Markowitz V."/>
            <person name="Cheng J.-F."/>
            <person name="Hugenholtz P."/>
            <person name="Woyke T."/>
            <person name="Wu D."/>
            <person name="Tindall B."/>
            <person name="Pomrenke H.G."/>
            <person name="Brambilla E."/>
            <person name="Klenk H.-P."/>
            <person name="Eisen J.A."/>
        </authorList>
    </citation>
    <scope>NUCLEOTIDE SEQUENCE [LARGE SCALE GENOMIC DNA]</scope>
    <source>
        <strain evidence="3">DSM 17093 / CIP 108686 / LMG 22925 / RQ-24</strain>
    </source>
</reference>
<dbReference type="Gene3D" id="3.40.50.720">
    <property type="entry name" value="NAD(P)-binding Rossmann-like Domain"/>
    <property type="match status" value="1"/>
</dbReference>
<organism evidence="2 3">
    <name type="scientific">Truepera radiovictrix (strain DSM 17093 / CIP 108686 / LMG 22925 / RQ-24)</name>
    <dbReference type="NCBI Taxonomy" id="649638"/>
    <lineage>
        <taxon>Bacteria</taxon>
        <taxon>Thermotogati</taxon>
        <taxon>Deinococcota</taxon>
        <taxon>Deinococci</taxon>
        <taxon>Trueperales</taxon>
        <taxon>Trueperaceae</taxon>
        <taxon>Truepera</taxon>
    </lineage>
</organism>
<dbReference type="FunFam" id="3.40.50.720:FF:000084">
    <property type="entry name" value="Short-chain dehydrogenase reductase"/>
    <property type="match status" value="1"/>
</dbReference>
<protein>
    <submittedName>
        <fullName evidence="2">Short-chain dehydrogenase/reductase SDR</fullName>
    </submittedName>
</protein>